<proteinExistence type="predicted"/>
<dbReference type="Proteomes" id="UP000694422">
    <property type="component" value="Unplaced"/>
</dbReference>
<evidence type="ECO:0000313" key="1">
    <source>
        <dbReference type="Ensembl" id="ENSSDAP00000023771.1"/>
    </source>
</evidence>
<name>A0A8C9QG97_SPEDA</name>
<organism evidence="1 2">
    <name type="scientific">Spermophilus dauricus</name>
    <name type="common">Daurian ground squirrel</name>
    <dbReference type="NCBI Taxonomy" id="99837"/>
    <lineage>
        <taxon>Eukaryota</taxon>
        <taxon>Metazoa</taxon>
        <taxon>Chordata</taxon>
        <taxon>Craniata</taxon>
        <taxon>Vertebrata</taxon>
        <taxon>Euteleostomi</taxon>
        <taxon>Mammalia</taxon>
        <taxon>Eutheria</taxon>
        <taxon>Euarchontoglires</taxon>
        <taxon>Glires</taxon>
        <taxon>Rodentia</taxon>
        <taxon>Sciuromorpha</taxon>
        <taxon>Sciuridae</taxon>
        <taxon>Xerinae</taxon>
        <taxon>Marmotini</taxon>
        <taxon>Spermophilus</taxon>
    </lineage>
</organism>
<dbReference type="Ensembl" id="ENSSDAT00000027220.1">
    <property type="protein sequence ID" value="ENSSDAP00000023782.1"/>
    <property type="gene ID" value="ENSSDAG00000021675.1"/>
</dbReference>
<accession>A0A8C9QG97</accession>
<evidence type="ECO:0000313" key="2">
    <source>
        <dbReference type="Proteomes" id="UP000694422"/>
    </source>
</evidence>
<dbReference type="Ensembl" id="ENSSDAT00000027208.1">
    <property type="protein sequence ID" value="ENSSDAP00000023771.1"/>
    <property type="gene ID" value="ENSSDAG00000021667.1"/>
</dbReference>
<keyword evidence="2" id="KW-1185">Reference proteome</keyword>
<dbReference type="AlphaFoldDB" id="A0A8C9QG97"/>
<sequence>MTLDRSSKRPQHSDSGMRYVLPGGPVLMGTCEAFHDDHVVLFFLRTRKNLKGKSSFSICRKCTLMT</sequence>
<protein>
    <submittedName>
        <fullName evidence="1">Uncharacterized protein</fullName>
    </submittedName>
</protein>
<reference evidence="1" key="1">
    <citation type="submission" date="2025-05" db="UniProtKB">
        <authorList>
            <consortium name="Ensembl"/>
        </authorList>
    </citation>
    <scope>IDENTIFICATION</scope>
</reference>